<evidence type="ECO:0000256" key="3">
    <source>
        <dbReference type="ARBA" id="ARBA00022475"/>
    </source>
</evidence>
<organism evidence="9 10">
    <name type="scientific">Commensalibacter papalotli</name>
    <name type="common">ex Botero et al. 2024</name>
    <dbReference type="NCBI Taxonomy" id="2972766"/>
    <lineage>
        <taxon>Bacteria</taxon>
        <taxon>Pseudomonadati</taxon>
        <taxon>Pseudomonadota</taxon>
        <taxon>Alphaproteobacteria</taxon>
        <taxon>Acetobacterales</taxon>
        <taxon>Acetobacteraceae</taxon>
    </lineage>
</organism>
<dbReference type="Proteomes" id="UP001154272">
    <property type="component" value="Unassembled WGS sequence"/>
</dbReference>
<name>A0ABM9HL79_9PROT</name>
<evidence type="ECO:0000256" key="1">
    <source>
        <dbReference type="ARBA" id="ARBA00004162"/>
    </source>
</evidence>
<protein>
    <submittedName>
        <fullName evidence="9">Biopolymer transport protein ExbD (ExbD) (PDB:2JWK)</fullName>
    </submittedName>
</protein>
<sequence>MSIHLGGPRGGGDYGGMEGAENEIVSEINTTPLVDIMLVLLIIFLITIPVATHSVQVNLPERMSHLTMVKQGNIVLAVNAEGQIYWNEQPLADVSVLSTKLAEIAALKPQPQIQIRGDINARYEFVGKVVEACQQAGITRVDFITQPPKPG</sequence>
<comment type="subcellular location">
    <subcellularLocation>
        <location evidence="1">Cell membrane</location>
        <topology evidence="1">Single-pass membrane protein</topology>
    </subcellularLocation>
    <subcellularLocation>
        <location evidence="7">Cell membrane</location>
        <topology evidence="7">Single-pass type II membrane protein</topology>
    </subcellularLocation>
</comment>
<dbReference type="RefSeq" id="WP_051461904.1">
    <property type="nucleotide sequence ID" value="NZ_CAMXCH010000001.1"/>
</dbReference>
<keyword evidence="5 8" id="KW-1133">Transmembrane helix</keyword>
<evidence type="ECO:0000256" key="6">
    <source>
        <dbReference type="ARBA" id="ARBA00023136"/>
    </source>
</evidence>
<reference evidence="9" key="1">
    <citation type="submission" date="2022-10" db="EMBL/GenBank/DDBJ databases">
        <authorList>
            <person name="Botero Cardona J."/>
        </authorList>
    </citation>
    <scope>NUCLEOTIDE SEQUENCE</scope>
    <source>
        <strain evidence="9">R-83534</strain>
    </source>
</reference>
<dbReference type="PANTHER" id="PTHR30558:SF7">
    <property type="entry name" value="TOL-PAL SYSTEM PROTEIN TOLR"/>
    <property type="match status" value="1"/>
</dbReference>
<dbReference type="EMBL" id="CAMXCH010000001">
    <property type="protein sequence ID" value="CAI3931391.1"/>
    <property type="molecule type" value="Genomic_DNA"/>
</dbReference>
<keyword evidence="7" id="KW-0653">Protein transport</keyword>
<keyword evidence="7" id="KW-0813">Transport</keyword>
<evidence type="ECO:0000256" key="5">
    <source>
        <dbReference type="ARBA" id="ARBA00022989"/>
    </source>
</evidence>
<evidence type="ECO:0000313" key="10">
    <source>
        <dbReference type="Proteomes" id="UP001154272"/>
    </source>
</evidence>
<evidence type="ECO:0000256" key="8">
    <source>
        <dbReference type="SAM" id="Phobius"/>
    </source>
</evidence>
<evidence type="ECO:0000256" key="4">
    <source>
        <dbReference type="ARBA" id="ARBA00022692"/>
    </source>
</evidence>
<dbReference type="InterPro" id="IPR003400">
    <property type="entry name" value="ExbD"/>
</dbReference>
<dbReference type="Pfam" id="PF02472">
    <property type="entry name" value="ExbD"/>
    <property type="match status" value="1"/>
</dbReference>
<proteinExistence type="inferred from homology"/>
<accession>A0ABM9HL79</accession>
<gene>
    <name evidence="9" type="ORF">R83534S58_LOCUS555</name>
</gene>
<dbReference type="Gene3D" id="3.30.420.270">
    <property type="match status" value="1"/>
</dbReference>
<evidence type="ECO:0000256" key="7">
    <source>
        <dbReference type="RuleBase" id="RU003879"/>
    </source>
</evidence>
<keyword evidence="6 8" id="KW-0472">Membrane</keyword>
<feature type="transmembrane region" description="Helical" evidence="8">
    <location>
        <begin position="36"/>
        <end position="55"/>
    </location>
</feature>
<comment type="caution">
    <text evidence="9">The sequence shown here is derived from an EMBL/GenBank/DDBJ whole genome shotgun (WGS) entry which is preliminary data.</text>
</comment>
<keyword evidence="4 7" id="KW-0812">Transmembrane</keyword>
<dbReference type="PANTHER" id="PTHR30558">
    <property type="entry name" value="EXBD MEMBRANE COMPONENT OF PMF-DRIVEN MACROMOLECULE IMPORT SYSTEM"/>
    <property type="match status" value="1"/>
</dbReference>
<keyword evidence="10" id="KW-1185">Reference proteome</keyword>
<keyword evidence="3" id="KW-1003">Cell membrane</keyword>
<evidence type="ECO:0000256" key="2">
    <source>
        <dbReference type="ARBA" id="ARBA00005811"/>
    </source>
</evidence>
<comment type="similarity">
    <text evidence="2 7">Belongs to the ExbD/TolR family.</text>
</comment>
<evidence type="ECO:0000313" key="9">
    <source>
        <dbReference type="EMBL" id="CAI3931391.1"/>
    </source>
</evidence>